<dbReference type="EMBL" id="KZ678133">
    <property type="protein sequence ID" value="PSN68680.1"/>
    <property type="molecule type" value="Genomic_DNA"/>
</dbReference>
<keyword evidence="7 11" id="KW-0100">Branched-chain amino acid biosynthesis</keyword>
<dbReference type="GO" id="GO:0052655">
    <property type="term" value="F:L-valine-2-oxoglutarate transaminase activity"/>
    <property type="evidence" value="ECO:0007669"/>
    <property type="project" value="RHEA"/>
</dbReference>
<keyword evidence="5 11" id="KW-0808">Transferase</keyword>
<evidence type="ECO:0000256" key="5">
    <source>
        <dbReference type="ARBA" id="ARBA00022679"/>
    </source>
</evidence>
<keyword evidence="4 11" id="KW-0028">Amino-acid biosynthesis</keyword>
<dbReference type="GO" id="GO:0009099">
    <property type="term" value="P:L-valine biosynthetic process"/>
    <property type="evidence" value="ECO:0007669"/>
    <property type="project" value="TreeGrafter"/>
</dbReference>
<protein>
    <recommendedName>
        <fullName evidence="11">Branched-chain-amino-acid aminotransferase</fullName>
        <ecNumber evidence="11">2.6.1.42</ecNumber>
    </recommendedName>
</protein>
<dbReference type="PIRSF" id="PIRSF006468">
    <property type="entry name" value="BCAT1"/>
    <property type="match status" value="1"/>
</dbReference>
<comment type="catalytic activity">
    <reaction evidence="11">
        <text>L-leucine + 2-oxoglutarate = 4-methyl-2-oxopentanoate + L-glutamate</text>
        <dbReference type="Rhea" id="RHEA:18321"/>
        <dbReference type="ChEBI" id="CHEBI:16810"/>
        <dbReference type="ChEBI" id="CHEBI:17865"/>
        <dbReference type="ChEBI" id="CHEBI:29985"/>
        <dbReference type="ChEBI" id="CHEBI:57427"/>
        <dbReference type="EC" id="2.6.1.42"/>
    </reaction>
</comment>
<dbReference type="GO" id="GO:0005739">
    <property type="term" value="C:mitochondrion"/>
    <property type="evidence" value="ECO:0007669"/>
    <property type="project" value="TreeGrafter"/>
</dbReference>
<dbReference type="FunFam" id="3.20.10.10:FF:000004">
    <property type="entry name" value="Branched-chain-amino-acid aminotransferase"/>
    <property type="match status" value="1"/>
</dbReference>
<dbReference type="Gene3D" id="3.30.470.10">
    <property type="match status" value="1"/>
</dbReference>
<sequence>MPPIAITPPVDDTTKTSNLTSAGIQEALQKTAPSLLKSSQLADSLPTPSTTPAPASKDDAPLPALSADRLETTYTTTPRSVPALGSAEMASQKVCTDHMISCTWSAEAGWAAPQLKPYGPLMLMPTASCLHYATECFEGMKLYRGHDGKLRLFRPRLNCNRMLMSTTRIALPAFDPEELLKLIVKLCATDGKKWLPADRPGSFLYIRPSMIGTDSALGVQRPREALLMVLLTCFAPMDGIPGGMRLLASRDDMIRAWPGGFGYAKVGANYGPSLVAQGEARAQGFDQILWLFGEECAVTEAGASNFFVVWRTREGKLELVTAPLTERIVLDGVTRRSVLELARERLADDKAGELGLEPVEVVERKFTMFEVEEAAREGRIVEAFGAGTAWFVAPVGYISFRGKEFAVPMEEGETGKYTSVLKTWLKGIMWGCDGMEGHEWGHVVEEI</sequence>
<dbReference type="PANTHER" id="PTHR11825:SF69">
    <property type="entry name" value="BRANCHED-CHAIN-AMINO-ACID AMINOTRANSFERASE"/>
    <property type="match status" value="1"/>
</dbReference>
<dbReference type="SUPFAM" id="SSF56752">
    <property type="entry name" value="D-aminoacid aminotransferase-like PLP-dependent enzymes"/>
    <property type="match status" value="1"/>
</dbReference>
<comment type="catalytic activity">
    <reaction evidence="11">
        <text>L-valine + 2-oxoglutarate = 3-methyl-2-oxobutanoate + L-glutamate</text>
        <dbReference type="Rhea" id="RHEA:24813"/>
        <dbReference type="ChEBI" id="CHEBI:11851"/>
        <dbReference type="ChEBI" id="CHEBI:16810"/>
        <dbReference type="ChEBI" id="CHEBI:29985"/>
        <dbReference type="ChEBI" id="CHEBI:57762"/>
        <dbReference type="EC" id="2.6.1.42"/>
    </reaction>
</comment>
<dbReference type="AlphaFoldDB" id="A0A2T2NTF6"/>
<organism evidence="13 14">
    <name type="scientific">Corynespora cassiicola Philippines</name>
    <dbReference type="NCBI Taxonomy" id="1448308"/>
    <lineage>
        <taxon>Eukaryota</taxon>
        <taxon>Fungi</taxon>
        <taxon>Dikarya</taxon>
        <taxon>Ascomycota</taxon>
        <taxon>Pezizomycotina</taxon>
        <taxon>Dothideomycetes</taxon>
        <taxon>Pleosporomycetidae</taxon>
        <taxon>Pleosporales</taxon>
        <taxon>Corynesporascaceae</taxon>
        <taxon>Corynespora</taxon>
    </lineage>
</organism>
<dbReference type="InterPro" id="IPR036038">
    <property type="entry name" value="Aminotransferase-like"/>
</dbReference>
<accession>A0A2T2NTF6</accession>
<dbReference type="PROSITE" id="PS00770">
    <property type="entry name" value="AA_TRANSFER_CLASS_4"/>
    <property type="match status" value="1"/>
</dbReference>
<dbReference type="InterPro" id="IPR018300">
    <property type="entry name" value="Aminotrans_IV_CS"/>
</dbReference>
<comment type="similarity">
    <text evidence="2 9">Belongs to the class-IV pyridoxal-phosphate-dependent aminotransferase family.</text>
</comment>
<feature type="compositionally biased region" description="Low complexity" evidence="12">
    <location>
        <begin position="41"/>
        <end position="55"/>
    </location>
</feature>
<dbReference type="FunFam" id="3.30.470.10:FF:000012">
    <property type="entry name" value="Branched-chain-amino-acid aminotransferase"/>
    <property type="match status" value="1"/>
</dbReference>
<name>A0A2T2NTF6_CORCC</name>
<dbReference type="GO" id="GO:0052654">
    <property type="term" value="F:L-leucine-2-oxoglutarate transaminase activity"/>
    <property type="evidence" value="ECO:0007669"/>
    <property type="project" value="RHEA"/>
</dbReference>
<evidence type="ECO:0000256" key="11">
    <source>
        <dbReference type="RuleBase" id="RU004517"/>
    </source>
</evidence>
<evidence type="ECO:0000256" key="2">
    <source>
        <dbReference type="ARBA" id="ARBA00009320"/>
    </source>
</evidence>
<evidence type="ECO:0000256" key="8">
    <source>
        <dbReference type="PIRSR" id="PIRSR006468-1"/>
    </source>
</evidence>
<dbReference type="GO" id="GO:0009098">
    <property type="term" value="P:L-leucine biosynthetic process"/>
    <property type="evidence" value="ECO:0007669"/>
    <property type="project" value="TreeGrafter"/>
</dbReference>
<keyword evidence="3 11" id="KW-0032">Aminotransferase</keyword>
<evidence type="ECO:0000256" key="10">
    <source>
        <dbReference type="RuleBase" id="RU004516"/>
    </source>
</evidence>
<keyword evidence="14" id="KW-1185">Reference proteome</keyword>
<dbReference type="InterPro" id="IPR043132">
    <property type="entry name" value="BCAT-like_C"/>
</dbReference>
<evidence type="ECO:0000256" key="6">
    <source>
        <dbReference type="ARBA" id="ARBA00022898"/>
    </source>
</evidence>
<reference evidence="13 14" key="1">
    <citation type="journal article" date="2018" name="Front. Microbiol.">
        <title>Genome-Wide Analysis of Corynespora cassiicola Leaf Fall Disease Putative Effectors.</title>
        <authorList>
            <person name="Lopez D."/>
            <person name="Ribeiro S."/>
            <person name="Label P."/>
            <person name="Fumanal B."/>
            <person name="Venisse J.S."/>
            <person name="Kohler A."/>
            <person name="de Oliveira R.R."/>
            <person name="Labutti K."/>
            <person name="Lipzen A."/>
            <person name="Lail K."/>
            <person name="Bauer D."/>
            <person name="Ohm R.A."/>
            <person name="Barry K.W."/>
            <person name="Spatafora J."/>
            <person name="Grigoriev I.V."/>
            <person name="Martin F.M."/>
            <person name="Pujade-Renaud V."/>
        </authorList>
    </citation>
    <scope>NUCLEOTIDE SEQUENCE [LARGE SCALE GENOMIC DNA]</scope>
    <source>
        <strain evidence="13 14">Philippines</strain>
    </source>
</reference>
<comment type="catalytic activity">
    <reaction evidence="11">
        <text>L-isoleucine + 2-oxoglutarate = (S)-3-methyl-2-oxopentanoate + L-glutamate</text>
        <dbReference type="Rhea" id="RHEA:24801"/>
        <dbReference type="ChEBI" id="CHEBI:16810"/>
        <dbReference type="ChEBI" id="CHEBI:29985"/>
        <dbReference type="ChEBI" id="CHEBI:35146"/>
        <dbReference type="ChEBI" id="CHEBI:58045"/>
        <dbReference type="EC" id="2.6.1.42"/>
    </reaction>
</comment>
<evidence type="ECO:0000313" key="14">
    <source>
        <dbReference type="Proteomes" id="UP000240883"/>
    </source>
</evidence>
<dbReference type="Proteomes" id="UP000240883">
    <property type="component" value="Unassembled WGS sequence"/>
</dbReference>
<dbReference type="STRING" id="1448308.A0A2T2NTF6"/>
<dbReference type="InterPro" id="IPR043131">
    <property type="entry name" value="BCAT-like_N"/>
</dbReference>
<evidence type="ECO:0000256" key="9">
    <source>
        <dbReference type="RuleBase" id="RU004106"/>
    </source>
</evidence>
<evidence type="ECO:0000256" key="4">
    <source>
        <dbReference type="ARBA" id="ARBA00022605"/>
    </source>
</evidence>
<dbReference type="InterPro" id="IPR005786">
    <property type="entry name" value="B_amino_transII"/>
</dbReference>
<proteinExistence type="inferred from homology"/>
<comment type="cofactor">
    <cofactor evidence="1 10">
        <name>pyridoxal 5'-phosphate</name>
        <dbReference type="ChEBI" id="CHEBI:597326"/>
    </cofactor>
</comment>
<evidence type="ECO:0000256" key="7">
    <source>
        <dbReference type="ARBA" id="ARBA00023304"/>
    </source>
</evidence>
<dbReference type="EC" id="2.6.1.42" evidence="11"/>
<gene>
    <name evidence="13" type="ORF">BS50DRAFT_322472</name>
</gene>
<dbReference type="Gene3D" id="3.20.10.10">
    <property type="entry name" value="D-amino Acid Aminotransferase, subunit A, domain 2"/>
    <property type="match status" value="1"/>
</dbReference>
<keyword evidence="6 10" id="KW-0663">Pyridoxal phosphate</keyword>
<dbReference type="PANTHER" id="PTHR11825">
    <property type="entry name" value="SUBGROUP IIII AMINOTRANSFERASE"/>
    <property type="match status" value="1"/>
</dbReference>
<evidence type="ECO:0000256" key="12">
    <source>
        <dbReference type="SAM" id="MobiDB-lite"/>
    </source>
</evidence>
<feature type="modified residue" description="N6-(pyridoxal phosphate)lysine" evidence="8">
    <location>
        <position position="265"/>
    </location>
</feature>
<dbReference type="CDD" id="cd01557">
    <property type="entry name" value="BCAT_beta_family"/>
    <property type="match status" value="1"/>
</dbReference>
<dbReference type="Pfam" id="PF01063">
    <property type="entry name" value="Aminotran_4"/>
    <property type="match status" value="1"/>
</dbReference>
<evidence type="ECO:0000256" key="1">
    <source>
        <dbReference type="ARBA" id="ARBA00001933"/>
    </source>
</evidence>
<evidence type="ECO:0000256" key="3">
    <source>
        <dbReference type="ARBA" id="ARBA00022576"/>
    </source>
</evidence>
<dbReference type="GO" id="GO:0052656">
    <property type="term" value="F:L-isoleucine-2-oxoglutarate transaminase activity"/>
    <property type="evidence" value="ECO:0007669"/>
    <property type="project" value="RHEA"/>
</dbReference>
<dbReference type="InterPro" id="IPR033939">
    <property type="entry name" value="BCAT_family"/>
</dbReference>
<evidence type="ECO:0000313" key="13">
    <source>
        <dbReference type="EMBL" id="PSN68680.1"/>
    </source>
</evidence>
<dbReference type="OrthoDB" id="1732691at2759"/>
<dbReference type="InterPro" id="IPR001544">
    <property type="entry name" value="Aminotrans_IV"/>
</dbReference>
<feature type="region of interest" description="Disordered" evidence="12">
    <location>
        <begin position="1"/>
        <end position="62"/>
    </location>
</feature>